<dbReference type="EC" id="6.1.1.19" evidence="2"/>
<protein>
    <recommendedName>
        <fullName evidence="2">arginine--tRNA ligase</fullName>
        <ecNumber evidence="2">6.1.1.19</ecNumber>
    </recommendedName>
</protein>
<dbReference type="SMART" id="SM00836">
    <property type="entry name" value="DALR_1"/>
    <property type="match status" value="1"/>
</dbReference>
<evidence type="ECO:0000313" key="12">
    <source>
        <dbReference type="EMBL" id="KAJ5078040.1"/>
    </source>
</evidence>
<evidence type="ECO:0000256" key="3">
    <source>
        <dbReference type="ARBA" id="ARBA00022598"/>
    </source>
</evidence>
<dbReference type="InterPro" id="IPR008909">
    <property type="entry name" value="DALR_anticod-bd"/>
</dbReference>
<evidence type="ECO:0000256" key="10">
    <source>
        <dbReference type="SAM" id="MobiDB-lite"/>
    </source>
</evidence>
<dbReference type="Gene3D" id="3.30.1360.70">
    <property type="entry name" value="Arginyl tRNA synthetase N-terminal domain"/>
    <property type="match status" value="1"/>
</dbReference>
<sequence length="761" mass="87182">MEFKTLDLLEEILTKAQEELKPLLLEMYPNEEFPKAEVSRHPEQGDLSIVNSRIAAKLKQNATKFTENVCEHISKKLGERQNPKECVVSSVRAGGPYTNIILNRPLIFKATIKRVLEQGEKYGHTDTKKGQKAIVEHTSANPIAPLHIGNLRNVVIGAHLTKLLQAVGYEVKQRYFVNDLGAQIGLSALGYASVDESLKKLLGVGVQREASQVIGMVYAIMNTFSELEKTGKKPFDCYNELMNKKENLKENENENGNENLTENSSPLTQKENLKENEKENEKEKENLKENEKEKEKENQNPSVDKKNILLEQTPKKYNDPYEEYMDILADLNTREPILVKHLANAMKDVGSIHDASAKLCLQYENNEKEAVLLFRKMTNDCLSGIQKTLDRFDVHHDLFDYESELGWEGSNERVLKEMRKSPYFIEPTQSNQQGVPQGGYLDFERFIRDNGFPVGKKGFQENYPPLYVLRPDGSTLYSYRDVVYSLKKVSTADLVVNVIGSEQILAQEKVALALLLLNPNSKRKQFHMPYELVKLTTGKMSGRRGRYLLADDLYEEIREIIREKMNEKIQKKSLNIKSGDEVEKVSHEVSAAAIRYALLSSSCRNVMKFDVHKVTNFEDASAPFLLYNSTRIESIFRKFEEGVSEQKFQSLAPLDSTDYSKLDDDQEWNLLLTYVIPFASMIRQAACPDIPPIPKLPEFATHRVSEFLNFFVRNFSSYYKRVKILRGDPLCLHPRLRLIQAFKQVFDNALQLLSIKPLERM</sequence>
<dbReference type="SUPFAM" id="SSF47323">
    <property type="entry name" value="Anticodon-binding domain of a subclass of class I aminoacyl-tRNA synthetases"/>
    <property type="match status" value="1"/>
</dbReference>
<dbReference type="EMBL" id="JAPDFW010000055">
    <property type="protein sequence ID" value="KAJ5078040.1"/>
    <property type="molecule type" value="Genomic_DNA"/>
</dbReference>
<evidence type="ECO:0000256" key="1">
    <source>
        <dbReference type="ARBA" id="ARBA00005594"/>
    </source>
</evidence>
<accession>A0A9Q0LSS9</accession>
<dbReference type="Pfam" id="PF05746">
    <property type="entry name" value="DALR_1"/>
    <property type="match status" value="1"/>
</dbReference>
<dbReference type="OrthoDB" id="9990834at2759"/>
<name>A0A9Q0LSS9_ANAIG</name>
<dbReference type="PRINTS" id="PR01038">
    <property type="entry name" value="TRNASYNTHARG"/>
</dbReference>
<dbReference type="InterPro" id="IPR009080">
    <property type="entry name" value="tRNAsynth_Ia_anticodon-bd"/>
</dbReference>
<dbReference type="InterPro" id="IPR035684">
    <property type="entry name" value="ArgRS_core"/>
</dbReference>
<keyword evidence="3 9" id="KW-0436">Ligase</keyword>
<dbReference type="SUPFAM" id="SSF55190">
    <property type="entry name" value="Arginyl-tRNA synthetase (ArgRS), N-terminal 'additional' domain"/>
    <property type="match status" value="1"/>
</dbReference>
<dbReference type="InterPro" id="IPR036695">
    <property type="entry name" value="Arg-tRNA-synth_N_sf"/>
</dbReference>
<keyword evidence="13" id="KW-1185">Reference proteome</keyword>
<evidence type="ECO:0000256" key="5">
    <source>
        <dbReference type="ARBA" id="ARBA00022840"/>
    </source>
</evidence>
<dbReference type="GO" id="GO:0006420">
    <property type="term" value="P:arginyl-tRNA aminoacylation"/>
    <property type="evidence" value="ECO:0007669"/>
    <property type="project" value="InterPro"/>
</dbReference>
<evidence type="ECO:0000256" key="4">
    <source>
        <dbReference type="ARBA" id="ARBA00022741"/>
    </source>
</evidence>
<keyword evidence="7 9" id="KW-0030">Aminoacyl-tRNA synthetase</keyword>
<dbReference type="GO" id="GO:0005524">
    <property type="term" value="F:ATP binding"/>
    <property type="evidence" value="ECO:0007669"/>
    <property type="project" value="UniProtKB-KW"/>
</dbReference>
<dbReference type="Gene3D" id="1.10.730.10">
    <property type="entry name" value="Isoleucyl-tRNA Synthetase, Domain 1"/>
    <property type="match status" value="1"/>
</dbReference>
<feature type="compositionally biased region" description="Low complexity" evidence="10">
    <location>
        <begin position="254"/>
        <end position="263"/>
    </location>
</feature>
<organism evidence="12 13">
    <name type="scientific">Anaeramoeba ignava</name>
    <name type="common">Anaerobic marine amoeba</name>
    <dbReference type="NCBI Taxonomy" id="1746090"/>
    <lineage>
        <taxon>Eukaryota</taxon>
        <taxon>Metamonada</taxon>
        <taxon>Anaeramoebidae</taxon>
        <taxon>Anaeramoeba</taxon>
    </lineage>
</organism>
<dbReference type="GO" id="GO:0004814">
    <property type="term" value="F:arginine-tRNA ligase activity"/>
    <property type="evidence" value="ECO:0007669"/>
    <property type="project" value="UniProtKB-EC"/>
</dbReference>
<reference evidence="12" key="1">
    <citation type="submission" date="2022-10" db="EMBL/GenBank/DDBJ databases">
        <title>Novel sulphate-reducing endosymbionts in the free-living metamonad Anaeramoeba.</title>
        <authorList>
            <person name="Jerlstrom-Hultqvist J."/>
            <person name="Cepicka I."/>
            <person name="Gallot-Lavallee L."/>
            <person name="Salas-Leiva D."/>
            <person name="Curtis B.A."/>
            <person name="Zahonova K."/>
            <person name="Pipaliya S."/>
            <person name="Dacks J."/>
            <person name="Roger A.J."/>
        </authorList>
    </citation>
    <scope>NUCLEOTIDE SEQUENCE</scope>
    <source>
        <strain evidence="12">BMAN</strain>
    </source>
</reference>
<dbReference type="GO" id="GO:0005737">
    <property type="term" value="C:cytoplasm"/>
    <property type="evidence" value="ECO:0007669"/>
    <property type="project" value="InterPro"/>
</dbReference>
<dbReference type="SUPFAM" id="SSF52374">
    <property type="entry name" value="Nucleotidylyl transferase"/>
    <property type="match status" value="1"/>
</dbReference>
<dbReference type="Proteomes" id="UP001149090">
    <property type="component" value="Unassembled WGS sequence"/>
</dbReference>
<evidence type="ECO:0000256" key="7">
    <source>
        <dbReference type="ARBA" id="ARBA00023146"/>
    </source>
</evidence>
<dbReference type="InterPro" id="IPR014729">
    <property type="entry name" value="Rossmann-like_a/b/a_fold"/>
</dbReference>
<evidence type="ECO:0000256" key="8">
    <source>
        <dbReference type="ARBA" id="ARBA00049339"/>
    </source>
</evidence>
<dbReference type="InterPro" id="IPR001278">
    <property type="entry name" value="Arg-tRNA-ligase"/>
</dbReference>
<dbReference type="PANTHER" id="PTHR11956">
    <property type="entry name" value="ARGINYL-TRNA SYNTHETASE"/>
    <property type="match status" value="1"/>
</dbReference>
<dbReference type="OMA" id="WEGSNER"/>
<comment type="caution">
    <text evidence="12">The sequence shown here is derived from an EMBL/GenBank/DDBJ whole genome shotgun (WGS) entry which is preliminary data.</text>
</comment>
<feature type="compositionally biased region" description="Basic and acidic residues" evidence="10">
    <location>
        <begin position="271"/>
        <end position="311"/>
    </location>
</feature>
<feature type="domain" description="DALR anticodon binding" evidence="11">
    <location>
        <begin position="625"/>
        <end position="761"/>
    </location>
</feature>
<dbReference type="Pfam" id="PF00750">
    <property type="entry name" value="tRNA-synt_1d"/>
    <property type="match status" value="2"/>
</dbReference>
<feature type="region of interest" description="Disordered" evidence="10">
    <location>
        <begin position="250"/>
        <end position="311"/>
    </location>
</feature>
<keyword evidence="4 9" id="KW-0547">Nucleotide-binding</keyword>
<evidence type="ECO:0000256" key="6">
    <source>
        <dbReference type="ARBA" id="ARBA00022917"/>
    </source>
</evidence>
<gene>
    <name evidence="12" type="ORF">M0811_05297</name>
</gene>
<comment type="similarity">
    <text evidence="1 9">Belongs to the class-I aminoacyl-tRNA synthetase family.</text>
</comment>
<evidence type="ECO:0000256" key="9">
    <source>
        <dbReference type="RuleBase" id="RU363038"/>
    </source>
</evidence>
<comment type="catalytic activity">
    <reaction evidence="8">
        <text>tRNA(Arg) + L-arginine + ATP = L-arginyl-tRNA(Arg) + AMP + diphosphate</text>
        <dbReference type="Rhea" id="RHEA:20301"/>
        <dbReference type="Rhea" id="RHEA-COMP:9658"/>
        <dbReference type="Rhea" id="RHEA-COMP:9673"/>
        <dbReference type="ChEBI" id="CHEBI:30616"/>
        <dbReference type="ChEBI" id="CHEBI:32682"/>
        <dbReference type="ChEBI" id="CHEBI:33019"/>
        <dbReference type="ChEBI" id="CHEBI:78442"/>
        <dbReference type="ChEBI" id="CHEBI:78513"/>
        <dbReference type="ChEBI" id="CHEBI:456215"/>
        <dbReference type="EC" id="6.1.1.19"/>
    </reaction>
</comment>
<evidence type="ECO:0000313" key="13">
    <source>
        <dbReference type="Proteomes" id="UP001149090"/>
    </source>
</evidence>
<dbReference type="AlphaFoldDB" id="A0A9Q0LSS9"/>
<evidence type="ECO:0000256" key="2">
    <source>
        <dbReference type="ARBA" id="ARBA00012837"/>
    </source>
</evidence>
<dbReference type="PANTHER" id="PTHR11956:SF5">
    <property type="entry name" value="ARGININE--TRNA LIGASE, CYTOPLASMIC"/>
    <property type="match status" value="1"/>
</dbReference>
<evidence type="ECO:0000259" key="11">
    <source>
        <dbReference type="SMART" id="SM00836"/>
    </source>
</evidence>
<keyword evidence="5 9" id="KW-0067">ATP-binding</keyword>
<proteinExistence type="inferred from homology"/>
<keyword evidence="6 9" id="KW-0648">Protein biosynthesis</keyword>
<dbReference type="Gene3D" id="3.40.50.620">
    <property type="entry name" value="HUPs"/>
    <property type="match status" value="2"/>
</dbReference>